<dbReference type="EMBL" id="CP075371">
    <property type="protein sequence ID" value="QVT79999.1"/>
    <property type="molecule type" value="Genomic_DNA"/>
</dbReference>
<evidence type="ECO:0000313" key="2">
    <source>
        <dbReference type="Proteomes" id="UP000679307"/>
    </source>
</evidence>
<evidence type="ECO:0000313" key="1">
    <source>
        <dbReference type="EMBL" id="QVT79999.1"/>
    </source>
</evidence>
<organism evidence="1 2">
    <name type="scientific">Nocardioides aquaticus</name>
    <dbReference type="NCBI Taxonomy" id="160826"/>
    <lineage>
        <taxon>Bacteria</taxon>
        <taxon>Bacillati</taxon>
        <taxon>Actinomycetota</taxon>
        <taxon>Actinomycetes</taxon>
        <taxon>Propionibacteriales</taxon>
        <taxon>Nocardioidaceae</taxon>
        <taxon>Nocardioides</taxon>
    </lineage>
</organism>
<sequence>MLSTRARGAPRLALVGGGREVWLRRVPSADAPHRGLVGAVRRLARRAPRATYDLEVWDDARLTFACRTPRPVRPLVRRAGTGRPVAATAVRSADASPTDWVTVPR</sequence>
<gene>
    <name evidence="1" type="ORF">ENKNEFLB_02389</name>
</gene>
<name>A0ABX8EIA5_9ACTN</name>
<proteinExistence type="predicted"/>
<reference evidence="1 2" key="1">
    <citation type="submission" date="2021-05" db="EMBL/GenBank/DDBJ databases">
        <title>Complete genome of Nocardioides aquaticus KCTC 9944T isolated from meromictic and hypersaline Ekho Lake, Antarctica.</title>
        <authorList>
            <person name="Hwang K."/>
            <person name="Kim K.M."/>
            <person name="Choe H."/>
        </authorList>
    </citation>
    <scope>NUCLEOTIDE SEQUENCE [LARGE SCALE GENOMIC DNA]</scope>
    <source>
        <strain evidence="1 2">KCTC 9944</strain>
    </source>
</reference>
<keyword evidence="2" id="KW-1185">Reference proteome</keyword>
<accession>A0ABX8EIA5</accession>
<dbReference type="Proteomes" id="UP000679307">
    <property type="component" value="Chromosome"/>
</dbReference>
<protein>
    <submittedName>
        <fullName evidence="1">Uncharacterized protein</fullName>
    </submittedName>
</protein>